<evidence type="ECO:0000313" key="2">
    <source>
        <dbReference type="Proteomes" id="UP000483035"/>
    </source>
</evidence>
<accession>A0A6L9U292</accession>
<name>A0A6L9U292_9HYPH</name>
<dbReference type="InterPro" id="IPR009078">
    <property type="entry name" value="Ferritin-like_SF"/>
</dbReference>
<proteinExistence type="predicted"/>
<dbReference type="InterPro" id="IPR047114">
    <property type="entry name" value="YciF"/>
</dbReference>
<evidence type="ECO:0000313" key="1">
    <source>
        <dbReference type="EMBL" id="NEI68568.1"/>
    </source>
</evidence>
<dbReference type="InterPro" id="IPR012347">
    <property type="entry name" value="Ferritin-like"/>
</dbReference>
<dbReference type="AlphaFoldDB" id="A0A6L9U292"/>
<protein>
    <submittedName>
        <fullName evidence="1">DUF892 family protein</fullName>
    </submittedName>
</protein>
<dbReference type="SUPFAM" id="SSF47240">
    <property type="entry name" value="Ferritin-like"/>
    <property type="match status" value="1"/>
</dbReference>
<dbReference type="Pfam" id="PF05974">
    <property type="entry name" value="DUF892"/>
    <property type="match status" value="1"/>
</dbReference>
<dbReference type="RefSeq" id="WP_163984996.1">
    <property type="nucleotide sequence ID" value="NZ_WUEY01000001.1"/>
</dbReference>
<dbReference type="EMBL" id="WUEY01000001">
    <property type="protein sequence ID" value="NEI68568.1"/>
    <property type="molecule type" value="Genomic_DNA"/>
</dbReference>
<sequence>MPKDKTLEDLFYDTLKDIYYAERQIVRALPKMARAAQAPDLKAGFEKHLQETEGHVERLQQVFDLIGKRAQGKTCEAIQGILAEGEEIIEEFKGTPALDAGLISAAQAVEHYEIARYGTLRTWANTLGQKKVVELLDQTLQEEGNTDKILSKLAMTAANQKAAA</sequence>
<organism evidence="1 2">
    <name type="scientific">Rhizobium lusitanum</name>
    <dbReference type="NCBI Taxonomy" id="293958"/>
    <lineage>
        <taxon>Bacteria</taxon>
        <taxon>Pseudomonadati</taxon>
        <taxon>Pseudomonadota</taxon>
        <taxon>Alphaproteobacteria</taxon>
        <taxon>Hyphomicrobiales</taxon>
        <taxon>Rhizobiaceae</taxon>
        <taxon>Rhizobium/Agrobacterium group</taxon>
        <taxon>Rhizobium</taxon>
    </lineage>
</organism>
<dbReference type="InterPro" id="IPR010287">
    <property type="entry name" value="DUF892_YciF-like"/>
</dbReference>
<dbReference type="PANTHER" id="PTHR30565:SF9">
    <property type="entry name" value="PROTEIN YCIF"/>
    <property type="match status" value="1"/>
</dbReference>
<dbReference type="PANTHER" id="PTHR30565">
    <property type="entry name" value="PROTEIN YCIF"/>
    <property type="match status" value="1"/>
</dbReference>
<dbReference type="Gene3D" id="1.20.1260.10">
    <property type="match status" value="1"/>
</dbReference>
<comment type="caution">
    <text evidence="1">The sequence shown here is derived from an EMBL/GenBank/DDBJ whole genome shotgun (WGS) entry which is preliminary data.</text>
</comment>
<reference evidence="1 2" key="1">
    <citation type="submission" date="2019-12" db="EMBL/GenBank/DDBJ databases">
        <title>Rhizobium genotypes associated with high levels of biological nitrogen fixation by grain legumes in a temperate-maritime cropping system.</title>
        <authorList>
            <person name="Maluk M."/>
            <person name="Francesc Ferrando Molina F."/>
            <person name="Lopez Del Egido L."/>
            <person name="Lafos M."/>
            <person name="Langarica-Fuentes A."/>
            <person name="Gebre Yohannes G."/>
            <person name="Young M.W."/>
            <person name="Martin P."/>
            <person name="Gantlett R."/>
            <person name="Kenicer G."/>
            <person name="Hawes C."/>
            <person name="Begg G.S."/>
            <person name="Quilliam R.S."/>
            <person name="Squire G.R."/>
            <person name="Poole P.S."/>
            <person name="Young P.W."/>
            <person name="Iannetta P.M."/>
            <person name="James E.K."/>
        </authorList>
    </citation>
    <scope>NUCLEOTIDE SEQUENCE [LARGE SCALE GENOMIC DNA]</scope>
    <source>
        <strain evidence="1 2">JHI1118</strain>
    </source>
</reference>
<dbReference type="Proteomes" id="UP000483035">
    <property type="component" value="Unassembled WGS sequence"/>
</dbReference>
<dbReference type="CDD" id="cd07909">
    <property type="entry name" value="YciF"/>
    <property type="match status" value="1"/>
</dbReference>
<gene>
    <name evidence="1" type="ORF">GR212_03210</name>
</gene>